<feature type="region of interest" description="Disordered" evidence="3">
    <location>
        <begin position="1563"/>
        <end position="1635"/>
    </location>
</feature>
<feature type="compositionally biased region" description="Basic and acidic residues" evidence="3">
    <location>
        <begin position="2029"/>
        <end position="2050"/>
    </location>
</feature>
<feature type="compositionally biased region" description="Polar residues" evidence="3">
    <location>
        <begin position="757"/>
        <end position="771"/>
    </location>
</feature>
<organism evidence="4 5">
    <name type="scientific">Crenichthys baileyi</name>
    <name type="common">White River springfish</name>
    <dbReference type="NCBI Taxonomy" id="28760"/>
    <lineage>
        <taxon>Eukaryota</taxon>
        <taxon>Metazoa</taxon>
        <taxon>Chordata</taxon>
        <taxon>Craniata</taxon>
        <taxon>Vertebrata</taxon>
        <taxon>Euteleostomi</taxon>
        <taxon>Actinopterygii</taxon>
        <taxon>Neopterygii</taxon>
        <taxon>Teleostei</taxon>
        <taxon>Neoteleostei</taxon>
        <taxon>Acanthomorphata</taxon>
        <taxon>Ovalentaria</taxon>
        <taxon>Atherinomorphae</taxon>
        <taxon>Cyprinodontiformes</taxon>
        <taxon>Goodeidae</taxon>
        <taxon>Crenichthys</taxon>
    </lineage>
</organism>
<protein>
    <recommendedName>
        <fullName evidence="6">Ankyrin repeat domain-containing protein 26</fullName>
    </recommendedName>
</protein>
<dbReference type="InterPro" id="IPR002110">
    <property type="entry name" value="Ankyrin_rpt"/>
</dbReference>
<feature type="region of interest" description="Disordered" evidence="3">
    <location>
        <begin position="1037"/>
        <end position="1234"/>
    </location>
</feature>
<feature type="compositionally biased region" description="Low complexity" evidence="3">
    <location>
        <begin position="1847"/>
        <end position="1859"/>
    </location>
</feature>
<evidence type="ECO:0008006" key="6">
    <source>
        <dbReference type="Google" id="ProtNLM"/>
    </source>
</evidence>
<keyword evidence="2" id="KW-0175">Coiled coil</keyword>
<feature type="compositionally biased region" description="Basic and acidic residues" evidence="3">
    <location>
        <begin position="833"/>
        <end position="847"/>
    </location>
</feature>
<reference evidence="4 5" key="1">
    <citation type="submission" date="2021-06" db="EMBL/GenBank/DDBJ databases">
        <authorList>
            <person name="Palmer J.M."/>
        </authorList>
    </citation>
    <scope>NUCLEOTIDE SEQUENCE [LARGE SCALE GENOMIC DNA]</scope>
    <source>
        <strain evidence="4 5">MEX-2019</strain>
        <tissue evidence="4">Muscle</tissue>
    </source>
</reference>
<feature type="compositionally biased region" description="Basic and acidic residues" evidence="3">
    <location>
        <begin position="871"/>
        <end position="880"/>
    </location>
</feature>
<feature type="compositionally biased region" description="Basic and acidic residues" evidence="3">
    <location>
        <begin position="1306"/>
        <end position="1328"/>
    </location>
</feature>
<evidence type="ECO:0000256" key="2">
    <source>
        <dbReference type="SAM" id="Coils"/>
    </source>
</evidence>
<feature type="region of interest" description="Disordered" evidence="3">
    <location>
        <begin position="573"/>
        <end position="666"/>
    </location>
</feature>
<feature type="compositionally biased region" description="Basic and acidic residues" evidence="3">
    <location>
        <begin position="1563"/>
        <end position="1572"/>
    </location>
</feature>
<feature type="region of interest" description="Disordered" evidence="3">
    <location>
        <begin position="528"/>
        <end position="549"/>
    </location>
</feature>
<feature type="repeat" description="ANK" evidence="1">
    <location>
        <begin position="164"/>
        <end position="196"/>
    </location>
</feature>
<feature type="compositionally biased region" description="Acidic residues" evidence="3">
    <location>
        <begin position="1586"/>
        <end position="1597"/>
    </location>
</feature>
<feature type="compositionally biased region" description="Basic and acidic residues" evidence="3">
    <location>
        <begin position="1215"/>
        <end position="1226"/>
    </location>
</feature>
<dbReference type="Pfam" id="PF13637">
    <property type="entry name" value="Ank_4"/>
    <property type="match status" value="1"/>
</dbReference>
<feature type="compositionally biased region" description="Polar residues" evidence="3">
    <location>
        <begin position="593"/>
        <end position="603"/>
    </location>
</feature>
<comment type="caution">
    <text evidence="4">The sequence shown here is derived from an EMBL/GenBank/DDBJ whole genome shotgun (WGS) entry which is preliminary data.</text>
</comment>
<feature type="region of interest" description="Disordered" evidence="3">
    <location>
        <begin position="2025"/>
        <end position="2062"/>
    </location>
</feature>
<feature type="compositionally biased region" description="Acidic residues" evidence="3">
    <location>
        <begin position="956"/>
        <end position="965"/>
    </location>
</feature>
<name>A0AAV9RVH0_9TELE</name>
<feature type="repeat" description="ANK" evidence="1">
    <location>
        <begin position="131"/>
        <end position="163"/>
    </location>
</feature>
<feature type="compositionally biased region" description="Basic and acidic residues" evidence="3">
    <location>
        <begin position="1106"/>
        <end position="1124"/>
    </location>
</feature>
<feature type="compositionally biased region" description="Acidic residues" evidence="3">
    <location>
        <begin position="436"/>
        <end position="493"/>
    </location>
</feature>
<feature type="compositionally biased region" description="Acidic residues" evidence="3">
    <location>
        <begin position="684"/>
        <end position="694"/>
    </location>
</feature>
<feature type="region of interest" description="Disordered" evidence="3">
    <location>
        <begin position="1251"/>
        <end position="1462"/>
    </location>
</feature>
<feature type="region of interest" description="Disordered" evidence="3">
    <location>
        <begin position="287"/>
        <end position="498"/>
    </location>
</feature>
<feature type="compositionally biased region" description="Polar residues" evidence="3">
    <location>
        <begin position="318"/>
        <end position="328"/>
    </location>
</feature>
<feature type="compositionally biased region" description="Acidic residues" evidence="3">
    <location>
        <begin position="1881"/>
        <end position="1891"/>
    </location>
</feature>
<feature type="compositionally biased region" description="Basic and acidic residues" evidence="3">
    <location>
        <begin position="1178"/>
        <end position="1195"/>
    </location>
</feature>
<feature type="repeat" description="ANK" evidence="1">
    <location>
        <begin position="203"/>
        <end position="235"/>
    </location>
</feature>
<keyword evidence="1" id="KW-0040">ANK repeat</keyword>
<feature type="region of interest" description="Disordered" evidence="3">
    <location>
        <begin position="1657"/>
        <end position="1695"/>
    </location>
</feature>
<dbReference type="InterPro" id="IPR036770">
    <property type="entry name" value="Ankyrin_rpt-contain_sf"/>
</dbReference>
<dbReference type="SUPFAM" id="SSF48403">
    <property type="entry name" value="Ankyrin repeat"/>
    <property type="match status" value="1"/>
</dbReference>
<feature type="compositionally biased region" description="Acidic residues" evidence="3">
    <location>
        <begin position="896"/>
        <end position="917"/>
    </location>
</feature>
<evidence type="ECO:0000256" key="1">
    <source>
        <dbReference type="PROSITE-ProRule" id="PRU00023"/>
    </source>
</evidence>
<dbReference type="Gene3D" id="1.25.40.20">
    <property type="entry name" value="Ankyrin repeat-containing domain"/>
    <property type="match status" value="3"/>
</dbReference>
<feature type="compositionally biased region" description="Polar residues" evidence="3">
    <location>
        <begin position="1444"/>
        <end position="1456"/>
    </location>
</feature>
<feature type="compositionally biased region" description="Basic residues" evidence="3">
    <location>
        <begin position="1"/>
        <end position="13"/>
    </location>
</feature>
<feature type="compositionally biased region" description="Polar residues" evidence="3">
    <location>
        <begin position="2173"/>
        <end position="2186"/>
    </location>
</feature>
<feature type="compositionally biased region" description="Basic and acidic residues" evidence="3">
    <location>
        <begin position="619"/>
        <end position="650"/>
    </location>
</feature>
<feature type="compositionally biased region" description="Basic and acidic residues" evidence="3">
    <location>
        <begin position="1518"/>
        <end position="1528"/>
    </location>
</feature>
<dbReference type="Pfam" id="PF12796">
    <property type="entry name" value="Ank_2"/>
    <property type="match status" value="2"/>
</dbReference>
<feature type="region of interest" description="Disordered" evidence="3">
    <location>
        <begin position="1"/>
        <end position="26"/>
    </location>
</feature>
<feature type="coiled-coil region" evidence="2">
    <location>
        <begin position="1962"/>
        <end position="1996"/>
    </location>
</feature>
<feature type="compositionally biased region" description="Acidic residues" evidence="3">
    <location>
        <begin position="1136"/>
        <end position="1154"/>
    </location>
</feature>
<dbReference type="PRINTS" id="PR01415">
    <property type="entry name" value="ANKYRIN"/>
</dbReference>
<evidence type="ECO:0000313" key="5">
    <source>
        <dbReference type="Proteomes" id="UP001311232"/>
    </source>
</evidence>
<feature type="compositionally biased region" description="Acidic residues" evidence="3">
    <location>
        <begin position="1338"/>
        <end position="1347"/>
    </location>
</feature>
<dbReference type="SMART" id="SM00248">
    <property type="entry name" value="ANK"/>
    <property type="match status" value="6"/>
</dbReference>
<feature type="compositionally biased region" description="Basic and acidic residues" evidence="3">
    <location>
        <begin position="1673"/>
        <end position="1689"/>
    </location>
</feature>
<accession>A0AAV9RVH0</accession>
<keyword evidence="5" id="KW-1185">Reference proteome</keyword>
<gene>
    <name evidence="4" type="ORF">CRENBAI_002569</name>
</gene>
<feature type="compositionally biased region" description="Polar residues" evidence="3">
    <location>
        <begin position="1798"/>
        <end position="1821"/>
    </location>
</feature>
<dbReference type="PANTHER" id="PTHR24147">
    <property type="entry name" value="ANKYRIN REPEAT DOMAIN 36-RELATED"/>
    <property type="match status" value="1"/>
</dbReference>
<feature type="compositionally biased region" description="Basic and acidic residues" evidence="3">
    <location>
        <begin position="992"/>
        <end position="1007"/>
    </location>
</feature>
<feature type="region of interest" description="Disordered" evidence="3">
    <location>
        <begin position="1474"/>
        <end position="1528"/>
    </location>
</feature>
<dbReference type="PROSITE" id="PS50088">
    <property type="entry name" value="ANK_REPEAT"/>
    <property type="match status" value="4"/>
</dbReference>
<dbReference type="EMBL" id="JAHHUM010001263">
    <property type="protein sequence ID" value="KAK5613050.1"/>
    <property type="molecule type" value="Genomic_DNA"/>
</dbReference>
<feature type="compositionally biased region" description="Polar residues" evidence="3">
    <location>
        <begin position="1395"/>
        <end position="1415"/>
    </location>
</feature>
<feature type="region of interest" description="Disordered" evidence="3">
    <location>
        <begin position="2145"/>
        <end position="2198"/>
    </location>
</feature>
<feature type="compositionally biased region" description="Basic and acidic residues" evidence="3">
    <location>
        <begin position="528"/>
        <end position="541"/>
    </location>
</feature>
<feature type="region of interest" description="Disordered" evidence="3">
    <location>
        <begin position="1767"/>
        <end position="1909"/>
    </location>
</feature>
<evidence type="ECO:0000313" key="4">
    <source>
        <dbReference type="EMBL" id="KAK5613050.1"/>
    </source>
</evidence>
<dbReference type="PANTHER" id="PTHR24147:SF53">
    <property type="entry name" value="ANKYRIN REPEAT DOMAIN 26"/>
    <property type="match status" value="1"/>
</dbReference>
<feature type="compositionally biased region" description="Basic and acidic residues" evidence="3">
    <location>
        <begin position="972"/>
        <end position="982"/>
    </location>
</feature>
<sequence length="2198" mass="240388">MKKIFSFTKKKKQSSGTPDNVSALSDGYDLKDKDLGKIHKAAFQGDLAKLKQLAKKNDVNQPDKENRTALHIACATGHAEVVQFLVDGKAKLDLRDNQNRSALMKAVQGQHERCVTILLENHADPNLADINGNTALHLAANIPSISTAVLLLQHGAEINAPNMEGFTPLTVAVREDRIEMAEFLLKEAADVNSLDQEQRLALNKKSPLMLAASSGQHSMVKLLLQFDPDITPQDSKGWSADDYAVKNGHHSCCLLITEHGTKRTHRASGSHPGPSKKKKTLGIPSQDVEAGFSLGGPATDKGEHGTNEAGGDFEDNSLSESVSRASKSANDEWPSTEDEDESVGKKPLKVNLSRIFGSKMGEAPVVPDTSPSDTESEPECETSVQRIPPTPTSLTPGKTPQHRVDLPPVSSLPKPPQMASTPLPSSRKEKGSAGEDSGEEEEEEDEEEEEEEEEEEDDEEEEGEEDDSEQSDESEGNEEDESEEEEADSEDVQDYFTAGYIRADTQNIPNINVSPNAGISVGVEHEIDDASEKNGKADADTHLNSPTGVQTHAMPAATLDVAEDCIVSAIRVESKLSDEEESCAKECMRSSDQKINSNQSSTDVPIPSRRQRVTQSPGEVKEAESHREPENVDKDSLKDEKNGADNAWKDSDDEEENKTEGIGGRTLITCPRKLLAKVGGNAESDVEDDASSDIEPDKGCKRRSSWGSSVEGSDVDIPKVSEADNEVLQQKSDDQATDLQLEATILPPKEEQPDASWDSSSSLPQSTQCISSEVVIDDPKSFAKPGLPSSPQVKNKPGVATADDSDWDSSEADYQNDTGAKREVASTDFRASVNKDGETKETQKCSWEDEEKDSIEKESNDPSPVVSAALEYEHTKKQNLYDEGEPGAALSRLEENSDFDNEEAGSSSWDDEEECDDLEKQMTTLRSDVRLPSPTPEHKRSVDKKEAETAKTDNIQTEDDDDEEIPYSLIDGHYEAEGETKTQGETPVVDETLSKDSESSEDSDSKHQKLQYDFASATVHLLDVGDDSAGLAVHVSGKSVDESDARLTSYAPLENKMASVAKTRGSYDDGPSPPTKDVDTSGQPHSSEVSDEALPQTDIDDVDLSSPDRSENTSMRWHDLKSTDEPDIQEQNSTEGDNDREEEQEVDEEDEGDTSYDNNQYEDGGGVHDAATTANEAEVGKDKKRDFRSELGLEKGEEEESSWDSESNSELSNIPHKEEQDRHSQNLEETSAVEEPLKENMFYIPSFLRGKGGSRMAELEPRKSEGMPQGSQGEGNRVVKVKKRILSFSAGSNDSRGELASEDNTLQEKNESPKREPFSVFSKPKEDVDIMEELGVGDVDDLEDGSDWDSASTISKRTTMPGRKMPSSGLEEFQEDCNSSGSEQKADPVLPTPSTPQRSVSSGKSVPSTPSKSAPQPQPRARKMILQKPDSEEESDREPENRCSQETSPSDSQLQSLAEPLAVVQPGSAELPLMVGHTEDSLDFEDQQEKEKDDAVDGCELTLHNLGHAGSEAEETDGDHLEERVGGDTPWEQRYEKLWVEVEKKEVKSTFKNVAGELKERFGELFKSRRPAENPTGDATPTSSSADEDSSDEEEGEVIVRPAARARSTVLLTIPEQRESGQEESVAESPDDSLCGERLLDCDQAVSDGIVRHKSALLTADVGDTASSQLTAEQKESEDNVDHYTKPSSKDNSMTMFAADSTARLHEAGRNDAGSGDEVEESLVSELASRNRRLDVFNGEGHKEEDMTKFNLEISSKTVAAAMEEQKPCASWDSGETAVEKVGPGKPETGLGCLLSQAEGSQQPVPPQSTSRAPVQQSCNSKKQEKLMVRGARPSRAPQTSIHVNGDPSSVFDDSSISDMSDDEERLSARGQQKSKIQNPEEMDMVEDLDELTQSSDTATDDTDSPTSGYRHASLLIQKLDSSTLGNKLTPTSITKLQNIFHEYERSIQKVRSRHGYLAEKVSQLEMERAALRSSLEEVKDAKSLLERNQLELQTEVTHLKSSCPKALGPGLERNAKGKSIFTKGLNPVEEKRTLKKEKRVEDVRARGEKGQGPTRGPPGPDFWREAELRLAAHSDTEKALLREREEHQRLKDRLPVGPHSEADGKKVCCWCFPRGEKDQGENFAKEGLKGAWAPGNEGAKGFFVAGAGKGRTPWETKGGPRPRRGREACSCGEQTGTGAQKTQTPPKGFFFQTPERF</sequence>
<evidence type="ECO:0000256" key="3">
    <source>
        <dbReference type="SAM" id="MobiDB-lite"/>
    </source>
</evidence>
<dbReference type="PROSITE" id="PS50297">
    <property type="entry name" value="ANK_REP_REGION"/>
    <property type="match status" value="4"/>
</dbReference>
<proteinExistence type="predicted"/>
<dbReference type="Proteomes" id="UP001311232">
    <property type="component" value="Unassembled WGS sequence"/>
</dbReference>
<feature type="region of interest" description="Disordered" evidence="3">
    <location>
        <begin position="679"/>
        <end position="1008"/>
    </location>
</feature>
<dbReference type="InterPro" id="IPR050657">
    <property type="entry name" value="Ankyrin_repeat_domain"/>
</dbReference>
<feature type="repeat" description="ANK" evidence="1">
    <location>
        <begin position="65"/>
        <end position="97"/>
    </location>
</feature>
<feature type="compositionally biased region" description="Basic and acidic residues" evidence="3">
    <location>
        <begin position="936"/>
        <end position="951"/>
    </location>
</feature>
<feature type="compositionally biased region" description="Basic and acidic residues" evidence="3">
    <location>
        <begin position="573"/>
        <end position="592"/>
    </location>
</feature>